<dbReference type="OMA" id="NEKQQYE"/>
<reference evidence="3" key="1">
    <citation type="submission" date="2021-01" db="EMBL/GenBank/DDBJ databases">
        <authorList>
            <consortium name="Genoscope - CEA"/>
            <person name="William W."/>
        </authorList>
    </citation>
    <scope>NUCLEOTIDE SEQUENCE</scope>
</reference>
<keyword evidence="1" id="KW-0175">Coiled coil</keyword>
<feature type="compositionally biased region" description="Acidic residues" evidence="2">
    <location>
        <begin position="1"/>
        <end position="14"/>
    </location>
</feature>
<feature type="region of interest" description="Disordered" evidence="2">
    <location>
        <begin position="141"/>
        <end position="178"/>
    </location>
</feature>
<dbReference type="PANTHER" id="PTHR31935">
    <property type="entry name" value="COILED-COIL DOMAIN-CONTAINING PROTEIN 13"/>
    <property type="match status" value="1"/>
</dbReference>
<feature type="compositionally biased region" description="Polar residues" evidence="2">
    <location>
        <begin position="47"/>
        <end position="57"/>
    </location>
</feature>
<gene>
    <name evidence="3" type="ORF">POCTA_138.1.T1450104</name>
</gene>
<feature type="coiled-coil region" evidence="1">
    <location>
        <begin position="183"/>
        <end position="210"/>
    </location>
</feature>
<accession>A0A8S1YBK6</accession>
<sequence>MSSQEEDNQFDQEYEQNNQQIDEFEQRYKQNQSSSEDEDQYQHKSHSQNSKVDQLPQIQPQNKIEAIQKQLEFYKKQPPKTLAEECEDVINSKNETLKDRKIRELVQKNRQLLLSYEKEKQSRKKLEEQVNKALKETDEGIKALDKSIPKAPIPKPDPLAKALKGQESQKEDIGAADDFKSKFKDADKKVQEQRVKLQQVKTELNKAMRIIQREVGENVNLDQVLMDENGWKGRAQQIEILKSKVKDLNAKLGSSSQYSDVSQMSKQSKQEARNNNEKQQYELLKSQYDAAKQENENLQQKIKAVSSRRQILEDQIKEVKVEYEKNKKILLEKSENDDKYIFALKSELEKLKKNQPQQETKIVYKPADDEETRKLRQELKYCKEEISRNEQMIKELIAEKVNRSKQELPQQQQQQQEKVQAKPGQTDERVKKLEDEIKALKRERDEFFKTLTKDVETQKMIKDLTMQNVKLRNKIDDLTKK</sequence>
<evidence type="ECO:0000256" key="2">
    <source>
        <dbReference type="SAM" id="MobiDB-lite"/>
    </source>
</evidence>
<dbReference type="EMBL" id="CAJJDP010000147">
    <property type="protein sequence ID" value="CAD8208854.1"/>
    <property type="molecule type" value="Genomic_DNA"/>
</dbReference>
<evidence type="ECO:0000313" key="3">
    <source>
        <dbReference type="EMBL" id="CAD8208854.1"/>
    </source>
</evidence>
<dbReference type="Proteomes" id="UP000683925">
    <property type="component" value="Unassembled WGS sequence"/>
</dbReference>
<feature type="region of interest" description="Disordered" evidence="2">
    <location>
        <begin position="404"/>
        <end position="430"/>
    </location>
</feature>
<feature type="compositionally biased region" description="Basic and acidic residues" evidence="2">
    <location>
        <begin position="268"/>
        <end position="280"/>
    </location>
</feature>
<feature type="region of interest" description="Disordered" evidence="2">
    <location>
        <begin position="253"/>
        <end position="280"/>
    </location>
</feature>
<evidence type="ECO:0000256" key="1">
    <source>
        <dbReference type="SAM" id="Coils"/>
    </source>
</evidence>
<dbReference type="PANTHER" id="PTHR31935:SF1">
    <property type="entry name" value="COILED-COIL DOMAIN-CONTAINING PROTEIN 13"/>
    <property type="match status" value="1"/>
</dbReference>
<organism evidence="3 4">
    <name type="scientific">Paramecium octaurelia</name>
    <dbReference type="NCBI Taxonomy" id="43137"/>
    <lineage>
        <taxon>Eukaryota</taxon>
        <taxon>Sar</taxon>
        <taxon>Alveolata</taxon>
        <taxon>Ciliophora</taxon>
        <taxon>Intramacronucleata</taxon>
        <taxon>Oligohymenophorea</taxon>
        <taxon>Peniculida</taxon>
        <taxon>Parameciidae</taxon>
        <taxon>Paramecium</taxon>
    </lineage>
</organism>
<comment type="caution">
    <text evidence="3">The sequence shown here is derived from an EMBL/GenBank/DDBJ whole genome shotgun (WGS) entry which is preliminary data.</text>
</comment>
<feature type="coiled-coil region" evidence="1">
    <location>
        <begin position="109"/>
        <end position="136"/>
    </location>
</feature>
<name>A0A8S1YBK6_PAROT</name>
<keyword evidence="4" id="KW-1185">Reference proteome</keyword>
<feature type="compositionally biased region" description="Low complexity" evidence="2">
    <location>
        <begin position="254"/>
        <end position="265"/>
    </location>
</feature>
<dbReference type="OrthoDB" id="10258312at2759"/>
<evidence type="ECO:0000313" key="4">
    <source>
        <dbReference type="Proteomes" id="UP000683925"/>
    </source>
</evidence>
<protein>
    <submittedName>
        <fullName evidence="3">Uncharacterized protein</fullName>
    </submittedName>
</protein>
<dbReference type="InterPro" id="IPR038929">
    <property type="entry name" value="CCDC13"/>
</dbReference>
<feature type="region of interest" description="Disordered" evidence="2">
    <location>
        <begin position="1"/>
        <end position="57"/>
    </location>
</feature>
<feature type="compositionally biased region" description="Basic and acidic residues" evidence="2">
    <location>
        <begin position="167"/>
        <end position="178"/>
    </location>
</feature>
<dbReference type="AlphaFoldDB" id="A0A8S1YBK6"/>
<proteinExistence type="predicted"/>
<feature type="coiled-coil region" evidence="1">
    <location>
        <begin position="430"/>
        <end position="481"/>
    </location>
</feature>